<dbReference type="PROSITE" id="PS00028">
    <property type="entry name" value="ZINC_FINGER_C2H2_1"/>
    <property type="match status" value="3"/>
</dbReference>
<evidence type="ECO:0000313" key="10">
    <source>
        <dbReference type="EMBL" id="KAJ8025576.1"/>
    </source>
</evidence>
<dbReference type="EMBL" id="JAIZAY010000017">
    <property type="protein sequence ID" value="KAJ8025576.1"/>
    <property type="molecule type" value="Genomic_DNA"/>
</dbReference>
<dbReference type="GO" id="GO:0005634">
    <property type="term" value="C:nucleus"/>
    <property type="evidence" value="ECO:0007669"/>
    <property type="project" value="UniProtKB-SubCell"/>
</dbReference>
<evidence type="ECO:0000256" key="6">
    <source>
        <dbReference type="ARBA" id="ARBA00023242"/>
    </source>
</evidence>
<evidence type="ECO:0000256" key="1">
    <source>
        <dbReference type="ARBA" id="ARBA00004123"/>
    </source>
</evidence>
<evidence type="ECO:0000259" key="9">
    <source>
        <dbReference type="PROSITE" id="PS50157"/>
    </source>
</evidence>
<feature type="region of interest" description="Disordered" evidence="8">
    <location>
        <begin position="83"/>
        <end position="110"/>
    </location>
</feature>
<evidence type="ECO:0000313" key="11">
    <source>
        <dbReference type="Proteomes" id="UP001152320"/>
    </source>
</evidence>
<dbReference type="PANTHER" id="PTHR16515:SF49">
    <property type="entry name" value="GASTRULA ZINC FINGER PROTEIN XLCGF49.1-LIKE-RELATED"/>
    <property type="match status" value="1"/>
</dbReference>
<evidence type="ECO:0000256" key="8">
    <source>
        <dbReference type="SAM" id="MobiDB-lite"/>
    </source>
</evidence>
<protein>
    <submittedName>
        <fullName evidence="10">Zinc finger and BTB domain-containing protein 24</fullName>
    </submittedName>
</protein>
<keyword evidence="4 7" id="KW-0863">Zinc-finger</keyword>
<dbReference type="Proteomes" id="UP001152320">
    <property type="component" value="Chromosome 17"/>
</dbReference>
<dbReference type="GO" id="GO:0010468">
    <property type="term" value="P:regulation of gene expression"/>
    <property type="evidence" value="ECO:0007669"/>
    <property type="project" value="TreeGrafter"/>
</dbReference>
<comment type="caution">
    <text evidence="10">The sequence shown here is derived from an EMBL/GenBank/DDBJ whole genome shotgun (WGS) entry which is preliminary data.</text>
</comment>
<dbReference type="Gene3D" id="3.30.160.60">
    <property type="entry name" value="Classic Zinc Finger"/>
    <property type="match status" value="2"/>
</dbReference>
<accession>A0A9Q0YTE5</accession>
<keyword evidence="11" id="KW-1185">Reference proteome</keyword>
<dbReference type="Pfam" id="PF13894">
    <property type="entry name" value="zf-C2H2_4"/>
    <property type="match status" value="1"/>
</dbReference>
<feature type="domain" description="C2H2-type" evidence="9">
    <location>
        <begin position="34"/>
        <end position="61"/>
    </location>
</feature>
<evidence type="ECO:0000256" key="3">
    <source>
        <dbReference type="ARBA" id="ARBA00022737"/>
    </source>
</evidence>
<organism evidence="10 11">
    <name type="scientific">Holothuria leucospilota</name>
    <name type="common">Black long sea cucumber</name>
    <name type="synonym">Mertensiothuria leucospilota</name>
    <dbReference type="NCBI Taxonomy" id="206669"/>
    <lineage>
        <taxon>Eukaryota</taxon>
        <taxon>Metazoa</taxon>
        <taxon>Echinodermata</taxon>
        <taxon>Eleutherozoa</taxon>
        <taxon>Echinozoa</taxon>
        <taxon>Holothuroidea</taxon>
        <taxon>Aspidochirotacea</taxon>
        <taxon>Aspidochirotida</taxon>
        <taxon>Holothuriidae</taxon>
        <taxon>Holothuria</taxon>
    </lineage>
</organism>
<keyword evidence="6" id="KW-0539">Nucleus</keyword>
<dbReference type="InterPro" id="IPR013087">
    <property type="entry name" value="Znf_C2H2_type"/>
</dbReference>
<evidence type="ECO:0000256" key="7">
    <source>
        <dbReference type="PROSITE-ProRule" id="PRU00042"/>
    </source>
</evidence>
<dbReference type="Pfam" id="PF00096">
    <property type="entry name" value="zf-C2H2"/>
    <property type="match status" value="2"/>
</dbReference>
<feature type="domain" description="C2H2-type" evidence="9">
    <location>
        <begin position="63"/>
        <end position="90"/>
    </location>
</feature>
<keyword evidence="2" id="KW-0479">Metal-binding</keyword>
<evidence type="ECO:0000256" key="4">
    <source>
        <dbReference type="ARBA" id="ARBA00022771"/>
    </source>
</evidence>
<evidence type="ECO:0000256" key="2">
    <source>
        <dbReference type="ARBA" id="ARBA00022723"/>
    </source>
</evidence>
<evidence type="ECO:0000256" key="5">
    <source>
        <dbReference type="ARBA" id="ARBA00022833"/>
    </source>
</evidence>
<feature type="domain" description="C2H2-type" evidence="9">
    <location>
        <begin position="5"/>
        <end position="33"/>
    </location>
</feature>
<gene>
    <name evidence="10" type="ORF">HOLleu_33168</name>
</gene>
<dbReference type="InterPro" id="IPR036236">
    <property type="entry name" value="Znf_C2H2_sf"/>
</dbReference>
<dbReference type="SMART" id="SM00355">
    <property type="entry name" value="ZnF_C2H2"/>
    <property type="match status" value="3"/>
</dbReference>
<dbReference type="PANTHER" id="PTHR16515">
    <property type="entry name" value="PR DOMAIN ZINC FINGER PROTEIN"/>
    <property type="match status" value="1"/>
</dbReference>
<proteinExistence type="predicted"/>
<dbReference type="SUPFAM" id="SSF57667">
    <property type="entry name" value="beta-beta-alpha zinc fingers"/>
    <property type="match status" value="2"/>
</dbReference>
<dbReference type="PROSITE" id="PS50157">
    <property type="entry name" value="ZINC_FINGER_C2H2_2"/>
    <property type="match status" value="3"/>
</dbReference>
<dbReference type="InterPro" id="IPR050331">
    <property type="entry name" value="Zinc_finger"/>
</dbReference>
<name>A0A9Q0YTE5_HOLLE</name>
<dbReference type="AlphaFoldDB" id="A0A9Q0YTE5"/>
<dbReference type="FunFam" id="3.30.160.60:FF:000446">
    <property type="entry name" value="Zinc finger protein"/>
    <property type="match status" value="1"/>
</dbReference>
<keyword evidence="5" id="KW-0862">Zinc</keyword>
<dbReference type="OrthoDB" id="654211at2759"/>
<dbReference type="GO" id="GO:0008270">
    <property type="term" value="F:zinc ion binding"/>
    <property type="evidence" value="ECO:0007669"/>
    <property type="project" value="UniProtKB-KW"/>
</dbReference>
<comment type="subcellular location">
    <subcellularLocation>
        <location evidence="1">Nucleus</location>
    </subcellularLocation>
</comment>
<sequence>MKMAFMCSLCPKGFKLKHHLQQHLASVHVKNKQHVCKTCQKTFSRRDNLLRHQLKHEVDEITHTCKLCDQMFLRTDNLLRHMKTHDNAKLPRKRKRTNSPNRPFEGTNIKDQEAICEH</sequence>
<keyword evidence="3" id="KW-0677">Repeat</keyword>
<reference evidence="10" key="1">
    <citation type="submission" date="2021-10" db="EMBL/GenBank/DDBJ databases">
        <title>Tropical sea cucumber genome reveals ecological adaptation and Cuvierian tubules defense mechanism.</title>
        <authorList>
            <person name="Chen T."/>
        </authorList>
    </citation>
    <scope>NUCLEOTIDE SEQUENCE</scope>
    <source>
        <strain evidence="10">Nanhai2018</strain>
        <tissue evidence="10">Muscle</tissue>
    </source>
</reference>